<dbReference type="InterPro" id="IPR010982">
    <property type="entry name" value="Lambda_DNA-bd_dom_sf"/>
</dbReference>
<evidence type="ECO:0000313" key="3">
    <source>
        <dbReference type="EMBL" id="WOS80752.1"/>
    </source>
</evidence>
<dbReference type="Proteomes" id="UP001297540">
    <property type="component" value="Chromosome"/>
</dbReference>
<feature type="compositionally biased region" description="Basic and acidic residues" evidence="1">
    <location>
        <begin position="156"/>
        <end position="169"/>
    </location>
</feature>
<feature type="domain" description="HTH cro/C1-type" evidence="2">
    <location>
        <begin position="31"/>
        <end position="84"/>
    </location>
</feature>
<gene>
    <name evidence="3" type="ORF">L4V69_16845</name>
</gene>
<reference evidence="3" key="1">
    <citation type="submission" date="2023-06" db="EMBL/GenBank/DDBJ databases">
        <authorList>
            <consortium name="Clinical and Environmental Microbiology Branch: Whole genome sequencing antimicrobial resistance pathogens in the healthcare setting"/>
        </authorList>
    </citation>
    <scope>NUCLEOTIDE SEQUENCE</scope>
    <source>
        <strain evidence="3">2021CK-01020</strain>
    </source>
</reference>
<dbReference type="PROSITE" id="PS50943">
    <property type="entry name" value="HTH_CROC1"/>
    <property type="match status" value="1"/>
</dbReference>
<protein>
    <submittedName>
        <fullName evidence="3">Helix-turn-helix domain-containing protein</fullName>
    </submittedName>
</protein>
<reference evidence="3" key="2">
    <citation type="submission" date="2023-10" db="EMBL/GenBank/DDBJ databases">
        <title>Pathogen: clinical or host-associated sample.</title>
        <authorList>
            <person name="Hergert J."/>
            <person name="Casey R."/>
            <person name="Wagner J."/>
            <person name="Young E.L."/>
            <person name="Oakeson K.F."/>
        </authorList>
    </citation>
    <scope>NUCLEOTIDE SEQUENCE</scope>
    <source>
        <strain evidence="3">2021CK-01020</strain>
    </source>
</reference>
<name>A0AAQ3QZB8_PSEAI</name>
<dbReference type="EMBL" id="CP136986">
    <property type="protein sequence ID" value="WOS80752.1"/>
    <property type="molecule type" value="Genomic_DNA"/>
</dbReference>
<dbReference type="AlphaFoldDB" id="A0AAQ3QZB8"/>
<dbReference type="InterPro" id="IPR001387">
    <property type="entry name" value="Cro/C1-type_HTH"/>
</dbReference>
<sequence>MMFVFCWIDYGVHSCTLQAKGDHLSTIGERLREERERKGMNQSSFAEVGGVQKRAQINYEKDERHPDAAYLAAIAAAGVDVLYVLTGQRAPLATDQAYVAPSQHMTEKINPVTHSVVAEPLGEYRLNQREKALIENYRGSDEEGRRAMESTASALAHKDRAKEKRQGGE</sequence>
<feature type="region of interest" description="Disordered" evidence="1">
    <location>
        <begin position="138"/>
        <end position="169"/>
    </location>
</feature>
<dbReference type="GO" id="GO:0003677">
    <property type="term" value="F:DNA binding"/>
    <property type="evidence" value="ECO:0007669"/>
    <property type="project" value="InterPro"/>
</dbReference>
<feature type="compositionally biased region" description="Basic and acidic residues" evidence="1">
    <location>
        <begin position="138"/>
        <end position="148"/>
    </location>
</feature>
<dbReference type="Pfam" id="PF01381">
    <property type="entry name" value="HTH_3"/>
    <property type="match status" value="1"/>
</dbReference>
<dbReference type="SMART" id="SM00530">
    <property type="entry name" value="HTH_XRE"/>
    <property type="match status" value="1"/>
</dbReference>
<dbReference type="RefSeq" id="WP_305954522.1">
    <property type="nucleotide sequence ID" value="NZ_AP014651.1"/>
</dbReference>
<evidence type="ECO:0000259" key="2">
    <source>
        <dbReference type="PROSITE" id="PS50943"/>
    </source>
</evidence>
<evidence type="ECO:0000313" key="4">
    <source>
        <dbReference type="Proteomes" id="UP001297540"/>
    </source>
</evidence>
<organism evidence="3 4">
    <name type="scientific">Pseudomonas aeruginosa</name>
    <dbReference type="NCBI Taxonomy" id="287"/>
    <lineage>
        <taxon>Bacteria</taxon>
        <taxon>Pseudomonadati</taxon>
        <taxon>Pseudomonadota</taxon>
        <taxon>Gammaproteobacteria</taxon>
        <taxon>Pseudomonadales</taxon>
        <taxon>Pseudomonadaceae</taxon>
        <taxon>Pseudomonas</taxon>
    </lineage>
</organism>
<dbReference type="SUPFAM" id="SSF47413">
    <property type="entry name" value="lambda repressor-like DNA-binding domains"/>
    <property type="match status" value="1"/>
</dbReference>
<proteinExistence type="predicted"/>
<dbReference type="Gene3D" id="1.10.260.40">
    <property type="entry name" value="lambda repressor-like DNA-binding domains"/>
    <property type="match status" value="1"/>
</dbReference>
<accession>A0AAQ3QZB8</accession>
<evidence type="ECO:0000256" key="1">
    <source>
        <dbReference type="SAM" id="MobiDB-lite"/>
    </source>
</evidence>